<evidence type="ECO:0000256" key="15">
    <source>
        <dbReference type="PIRNR" id="PIRNR004491"/>
    </source>
</evidence>
<evidence type="ECO:0000256" key="3">
    <source>
        <dbReference type="ARBA" id="ARBA00005201"/>
    </source>
</evidence>
<dbReference type="SUPFAM" id="SSF82114">
    <property type="entry name" value="Riboflavin kinase-like"/>
    <property type="match status" value="1"/>
</dbReference>
<dbReference type="PIRSF" id="PIRSF004491">
    <property type="entry name" value="FAD_Synth"/>
    <property type="match status" value="1"/>
</dbReference>
<dbReference type="GO" id="GO:0008531">
    <property type="term" value="F:riboflavin kinase activity"/>
    <property type="evidence" value="ECO:0007669"/>
    <property type="project" value="UniProtKB-UniRule"/>
</dbReference>
<dbReference type="eggNOG" id="COG0196">
    <property type="taxonomic scope" value="Bacteria"/>
</dbReference>
<keyword evidence="6 15" id="KW-0808">Transferase</keyword>
<dbReference type="EMBL" id="CP002431">
    <property type="protein sequence ID" value="ADU61891.1"/>
    <property type="molecule type" value="Genomic_DNA"/>
</dbReference>
<dbReference type="HOGENOM" id="CLU_048437_0_2_7"/>
<gene>
    <name evidence="17" type="ordered locus">Daes_0874</name>
</gene>
<keyword evidence="5 15" id="KW-0288">FMN</keyword>
<dbReference type="EC" id="2.7.7.2" evidence="15"/>
<dbReference type="InterPro" id="IPR014729">
    <property type="entry name" value="Rossmann-like_a/b/a_fold"/>
</dbReference>
<dbReference type="RefSeq" id="WP_013513822.1">
    <property type="nucleotide sequence ID" value="NC_014844.1"/>
</dbReference>
<organism evidence="17 18">
    <name type="scientific">Pseudodesulfovibrio aespoeensis (strain ATCC 700646 / DSM 10631 / Aspo-2)</name>
    <name type="common">Desulfovibrio aespoeensis</name>
    <dbReference type="NCBI Taxonomy" id="643562"/>
    <lineage>
        <taxon>Bacteria</taxon>
        <taxon>Pseudomonadati</taxon>
        <taxon>Thermodesulfobacteriota</taxon>
        <taxon>Desulfovibrionia</taxon>
        <taxon>Desulfovibrionales</taxon>
        <taxon>Desulfovibrionaceae</taxon>
    </lineage>
</organism>
<dbReference type="FunFam" id="2.40.30.30:FF:000003">
    <property type="entry name" value="Riboflavin biosynthesis protein"/>
    <property type="match status" value="1"/>
</dbReference>
<dbReference type="NCBIfam" id="TIGR00083">
    <property type="entry name" value="ribF"/>
    <property type="match status" value="1"/>
</dbReference>
<dbReference type="InterPro" id="IPR023468">
    <property type="entry name" value="Riboflavin_kinase"/>
</dbReference>
<keyword evidence="4 15" id="KW-0285">Flavoprotein</keyword>
<evidence type="ECO:0000313" key="17">
    <source>
        <dbReference type="EMBL" id="ADU61891.1"/>
    </source>
</evidence>
<evidence type="ECO:0000256" key="12">
    <source>
        <dbReference type="ARBA" id="ARBA00023268"/>
    </source>
</evidence>
<dbReference type="CDD" id="cd02064">
    <property type="entry name" value="FAD_synthetase_N"/>
    <property type="match status" value="1"/>
</dbReference>
<comment type="catalytic activity">
    <reaction evidence="13 15">
        <text>riboflavin + ATP = FMN + ADP + H(+)</text>
        <dbReference type="Rhea" id="RHEA:14357"/>
        <dbReference type="ChEBI" id="CHEBI:15378"/>
        <dbReference type="ChEBI" id="CHEBI:30616"/>
        <dbReference type="ChEBI" id="CHEBI:57986"/>
        <dbReference type="ChEBI" id="CHEBI:58210"/>
        <dbReference type="ChEBI" id="CHEBI:456216"/>
        <dbReference type="EC" id="2.7.1.26"/>
    </reaction>
</comment>
<evidence type="ECO:0000256" key="2">
    <source>
        <dbReference type="ARBA" id="ARBA00004726"/>
    </source>
</evidence>
<dbReference type="SUPFAM" id="SSF52374">
    <property type="entry name" value="Nucleotidylyl transferase"/>
    <property type="match status" value="1"/>
</dbReference>
<dbReference type="UniPathway" id="UPA00277">
    <property type="reaction ID" value="UER00407"/>
</dbReference>
<dbReference type="OrthoDB" id="9803667at2"/>
<dbReference type="KEGG" id="das:Daes_0874"/>
<dbReference type="GO" id="GO:0006747">
    <property type="term" value="P:FAD biosynthetic process"/>
    <property type="evidence" value="ECO:0007669"/>
    <property type="project" value="UniProtKB-UniRule"/>
</dbReference>
<dbReference type="Gene3D" id="2.40.30.30">
    <property type="entry name" value="Riboflavin kinase-like"/>
    <property type="match status" value="1"/>
</dbReference>
<dbReference type="PANTHER" id="PTHR22749:SF6">
    <property type="entry name" value="RIBOFLAVIN KINASE"/>
    <property type="match status" value="1"/>
</dbReference>
<dbReference type="Pfam" id="PF06574">
    <property type="entry name" value="FAD_syn"/>
    <property type="match status" value="1"/>
</dbReference>
<dbReference type="PANTHER" id="PTHR22749">
    <property type="entry name" value="RIBOFLAVIN KINASE/FMN ADENYLYLTRANSFERASE"/>
    <property type="match status" value="1"/>
</dbReference>
<dbReference type="GO" id="GO:0009231">
    <property type="term" value="P:riboflavin biosynthetic process"/>
    <property type="evidence" value="ECO:0007669"/>
    <property type="project" value="InterPro"/>
</dbReference>
<dbReference type="Gene3D" id="3.40.50.620">
    <property type="entry name" value="HUPs"/>
    <property type="match status" value="1"/>
</dbReference>
<keyword evidence="7 15" id="KW-0548">Nucleotidyltransferase</keyword>
<evidence type="ECO:0000256" key="1">
    <source>
        <dbReference type="ARBA" id="ARBA00002121"/>
    </source>
</evidence>
<dbReference type="AlphaFoldDB" id="E6VRG2"/>
<dbReference type="GO" id="GO:0009398">
    <property type="term" value="P:FMN biosynthetic process"/>
    <property type="evidence" value="ECO:0007669"/>
    <property type="project" value="UniProtKB-UniRule"/>
</dbReference>
<feature type="domain" description="Riboflavin kinase" evidence="16">
    <location>
        <begin position="183"/>
        <end position="307"/>
    </location>
</feature>
<evidence type="ECO:0000313" key="18">
    <source>
        <dbReference type="Proteomes" id="UP000002191"/>
    </source>
</evidence>
<comment type="pathway">
    <text evidence="2 15">Cofactor biosynthesis; FAD biosynthesis; FAD from FMN: step 1/1.</text>
</comment>
<keyword evidence="11 15" id="KW-0067">ATP-binding</keyword>
<protein>
    <recommendedName>
        <fullName evidence="15">Riboflavin biosynthesis protein</fullName>
    </recommendedName>
    <domain>
        <recommendedName>
            <fullName evidence="15">Riboflavin kinase</fullName>
            <ecNumber evidence="15">2.7.1.26</ecNumber>
        </recommendedName>
        <alternativeName>
            <fullName evidence="15">Flavokinase</fullName>
        </alternativeName>
    </domain>
    <domain>
        <recommendedName>
            <fullName evidence="15">FMN adenylyltransferase</fullName>
            <ecNumber evidence="15">2.7.7.2</ecNumber>
        </recommendedName>
        <alternativeName>
            <fullName evidence="15">FAD pyrophosphorylase</fullName>
        </alternativeName>
        <alternativeName>
            <fullName evidence="15">FAD synthase</fullName>
        </alternativeName>
    </domain>
</protein>
<dbReference type="Proteomes" id="UP000002191">
    <property type="component" value="Chromosome"/>
</dbReference>
<comment type="similarity">
    <text evidence="15">Belongs to the ribF family.</text>
</comment>
<evidence type="ECO:0000256" key="10">
    <source>
        <dbReference type="ARBA" id="ARBA00022827"/>
    </source>
</evidence>
<evidence type="ECO:0000256" key="14">
    <source>
        <dbReference type="ARBA" id="ARBA00049494"/>
    </source>
</evidence>
<keyword evidence="18" id="KW-1185">Reference proteome</keyword>
<evidence type="ECO:0000256" key="7">
    <source>
        <dbReference type="ARBA" id="ARBA00022695"/>
    </source>
</evidence>
<dbReference type="EC" id="2.7.1.26" evidence="15"/>
<dbReference type="InterPro" id="IPR015864">
    <property type="entry name" value="FAD_synthase"/>
</dbReference>
<keyword evidence="10 15" id="KW-0274">FAD</keyword>
<comment type="function">
    <text evidence="1">Catalyzes the phosphorylation of riboflavin to FMN followed by the adenylation of FMN to FAD.</text>
</comment>
<proteinExistence type="inferred from homology"/>
<dbReference type="Pfam" id="PF01687">
    <property type="entry name" value="Flavokinase"/>
    <property type="match status" value="1"/>
</dbReference>
<evidence type="ECO:0000256" key="9">
    <source>
        <dbReference type="ARBA" id="ARBA00022777"/>
    </source>
</evidence>
<reference evidence="18" key="1">
    <citation type="submission" date="2010-12" db="EMBL/GenBank/DDBJ databases">
        <title>Complete sequence of Desulfovibrio aespoeensis Aspo-2.</title>
        <authorList>
            <consortium name="US DOE Joint Genome Institute"/>
            <person name="Lucas S."/>
            <person name="Copeland A."/>
            <person name="Lapidus A."/>
            <person name="Cheng J.-F."/>
            <person name="Goodwin L."/>
            <person name="Pitluck S."/>
            <person name="Chertkov O."/>
            <person name="Misra M."/>
            <person name="Detter J.C."/>
            <person name="Han C."/>
            <person name="Tapia R."/>
            <person name="Land M."/>
            <person name="Hauser L."/>
            <person name="Kyrpides N."/>
            <person name="Ivanova N."/>
            <person name="Ovchinnikova G."/>
            <person name="Pedersen K."/>
            <person name="Jagevall S."/>
            <person name="Hazen T."/>
            <person name="Woyke T."/>
        </authorList>
    </citation>
    <scope>NUCLEOTIDE SEQUENCE [LARGE SCALE GENOMIC DNA]</scope>
    <source>
        <strain evidence="18">ATCC 700646 / DSM 10631 / Aspo-2</strain>
    </source>
</reference>
<comment type="catalytic activity">
    <reaction evidence="14 15">
        <text>FMN + ATP + H(+) = FAD + diphosphate</text>
        <dbReference type="Rhea" id="RHEA:17237"/>
        <dbReference type="ChEBI" id="CHEBI:15378"/>
        <dbReference type="ChEBI" id="CHEBI:30616"/>
        <dbReference type="ChEBI" id="CHEBI:33019"/>
        <dbReference type="ChEBI" id="CHEBI:57692"/>
        <dbReference type="ChEBI" id="CHEBI:58210"/>
        <dbReference type="EC" id="2.7.7.2"/>
    </reaction>
</comment>
<dbReference type="NCBIfam" id="TIGR00125">
    <property type="entry name" value="cyt_tran_rel"/>
    <property type="match status" value="1"/>
</dbReference>
<accession>E6VRG2</accession>
<dbReference type="InterPro" id="IPR015865">
    <property type="entry name" value="Riboflavin_kinase_bac/euk"/>
</dbReference>
<evidence type="ECO:0000259" key="16">
    <source>
        <dbReference type="SMART" id="SM00904"/>
    </source>
</evidence>
<dbReference type="STRING" id="643562.Daes_0874"/>
<dbReference type="NCBIfam" id="NF004162">
    <property type="entry name" value="PRK05627.1-5"/>
    <property type="match status" value="1"/>
</dbReference>
<evidence type="ECO:0000256" key="5">
    <source>
        <dbReference type="ARBA" id="ARBA00022643"/>
    </source>
</evidence>
<dbReference type="InterPro" id="IPR002606">
    <property type="entry name" value="Riboflavin_kinase_bac"/>
</dbReference>
<dbReference type="GO" id="GO:0003919">
    <property type="term" value="F:FMN adenylyltransferase activity"/>
    <property type="evidence" value="ECO:0007669"/>
    <property type="project" value="UniProtKB-UniRule"/>
</dbReference>
<sequence>MIIVKNIEDIRGAIAGSCVTIGNFDGVHKGHQKLIELATSRAKAQGLVSVVVTFDPHPLQVLGKAAAPPFITLTEQKLELISQHGPQVCLLLEFTLEMARLSPEEFVRKYLVDGVHMQEMIIGYDYHLGKGRSGNFETLSELGAACGFAVDRLDPVTIDGAVVSSTRIRDLVQSGRVWAARPLLGRFYQVKGRVVHGMNRGGRLLGFPTANLKLVDELFPMPGVYAIWVEVPGEVRMGVANIGINPTFGNDALSVEAHILDYSGDLYGADIRVHFVQRIRDERKFSGLDELRARITKDVELGRQILSQPEAEIMLTRPAFEPGTTPGQPCRC</sequence>
<name>E6VRG2_PSEA9</name>
<evidence type="ECO:0000256" key="8">
    <source>
        <dbReference type="ARBA" id="ARBA00022741"/>
    </source>
</evidence>
<keyword evidence="9 15" id="KW-0418">Kinase</keyword>
<keyword evidence="12" id="KW-0511">Multifunctional enzyme</keyword>
<evidence type="ECO:0000256" key="13">
    <source>
        <dbReference type="ARBA" id="ARBA00047880"/>
    </source>
</evidence>
<evidence type="ECO:0000256" key="4">
    <source>
        <dbReference type="ARBA" id="ARBA00022630"/>
    </source>
</evidence>
<keyword evidence="8 15" id="KW-0547">Nucleotide-binding</keyword>
<dbReference type="UniPathway" id="UPA00276">
    <property type="reaction ID" value="UER00406"/>
</dbReference>
<dbReference type="GO" id="GO:0005524">
    <property type="term" value="F:ATP binding"/>
    <property type="evidence" value="ECO:0007669"/>
    <property type="project" value="UniProtKB-UniRule"/>
</dbReference>
<evidence type="ECO:0000256" key="11">
    <source>
        <dbReference type="ARBA" id="ARBA00022840"/>
    </source>
</evidence>
<dbReference type="FunFam" id="3.40.50.620:FF:000021">
    <property type="entry name" value="Riboflavin biosynthesis protein"/>
    <property type="match status" value="1"/>
</dbReference>
<dbReference type="SMART" id="SM00904">
    <property type="entry name" value="Flavokinase"/>
    <property type="match status" value="1"/>
</dbReference>
<evidence type="ECO:0000256" key="6">
    <source>
        <dbReference type="ARBA" id="ARBA00022679"/>
    </source>
</evidence>
<dbReference type="NCBIfam" id="NF004160">
    <property type="entry name" value="PRK05627.1-3"/>
    <property type="match status" value="1"/>
</dbReference>
<reference evidence="17 18" key="2">
    <citation type="journal article" date="2014" name="Genome Announc.">
        <title>Complete Genome Sequence of the Subsurface, Mesophilic Sulfate-Reducing Bacterium Desulfovibrio aespoeensis Aspo-2.</title>
        <authorList>
            <person name="Pedersen K."/>
            <person name="Bengtsson A."/>
            <person name="Edlund J."/>
            <person name="Rabe L."/>
            <person name="Hazen T."/>
            <person name="Chakraborty R."/>
            <person name="Goodwin L."/>
            <person name="Shapiro N."/>
        </authorList>
    </citation>
    <scope>NUCLEOTIDE SEQUENCE [LARGE SCALE GENOMIC DNA]</scope>
    <source>
        <strain evidence="18">ATCC 700646 / DSM 10631 / Aspo-2</strain>
    </source>
</reference>
<dbReference type="InterPro" id="IPR004821">
    <property type="entry name" value="Cyt_trans-like"/>
</dbReference>
<comment type="pathway">
    <text evidence="3 15">Cofactor biosynthesis; FMN biosynthesis; FMN from riboflavin (ATP route): step 1/1.</text>
</comment>
<dbReference type="InterPro" id="IPR023465">
    <property type="entry name" value="Riboflavin_kinase_dom_sf"/>
</dbReference>